<gene>
    <name evidence="4" type="ORF">MM35RIKEN_09840</name>
</gene>
<dbReference type="Gene3D" id="3.40.50.2300">
    <property type="match status" value="2"/>
</dbReference>
<evidence type="ECO:0000259" key="3">
    <source>
        <dbReference type="Pfam" id="PF02608"/>
    </source>
</evidence>
<sequence>MKKFLALLLALVMALSLFACGKKDNDSDKAKVKVGFITLHDENSTYDLNFINAAKAAIKNLGLTDADYILKTNIPEGQECFDTACDLAENGCNIIFADSFGHEPFMIDAAKKYPDVQFCHSAGTRAHTDGLPNYHNAFASIYEGRYLAGIAAGMKLNEMIDAGQFTKDEAKIGYVGAFTYAEVISGYTSFYLGAKSVCPSVTMEVTFTGSWYDEALEKEGAQQLIANGCKLISQHADSFGAPTACENAKVPNVSYNGSTKDAGPNTYIISSRIDWAPYYEYAIKAVMEGKTIDTDWTGTLATGSVVLEEINDAVAAKGTAEAIEAAKAKLEKGELHVFDTSTFTTRADDKMNSFKVDTLKVDGDGHIISYMADVDTDANYTGDTEAIKEGYFAESSARSAPYFDLQIDGITLLNTKM</sequence>
<dbReference type="AlphaFoldDB" id="A0A810PXJ6"/>
<evidence type="ECO:0000256" key="2">
    <source>
        <dbReference type="SAM" id="SignalP"/>
    </source>
</evidence>
<keyword evidence="1 2" id="KW-0732">Signal</keyword>
<protein>
    <recommendedName>
        <fullName evidence="3">ABC transporter substrate-binding protein PnrA-like domain-containing protein</fullName>
    </recommendedName>
</protein>
<keyword evidence="5" id="KW-1185">Reference proteome</keyword>
<dbReference type="Proteomes" id="UP000681343">
    <property type="component" value="Chromosome"/>
</dbReference>
<accession>A0A810PXJ6</accession>
<dbReference type="PANTHER" id="PTHR43208:SF1">
    <property type="entry name" value="ABC TRANSPORTER SUBSTRATE-BINDING PROTEIN"/>
    <property type="match status" value="1"/>
</dbReference>
<dbReference type="InterPro" id="IPR003760">
    <property type="entry name" value="PnrA-like"/>
</dbReference>
<evidence type="ECO:0000256" key="1">
    <source>
        <dbReference type="ARBA" id="ARBA00022729"/>
    </source>
</evidence>
<reference evidence="4" key="1">
    <citation type="submission" date="2020-09" db="EMBL/GenBank/DDBJ databases">
        <title>New species isolated from human feces.</title>
        <authorList>
            <person name="Kitahara M."/>
            <person name="Shigeno Y."/>
            <person name="Shime M."/>
            <person name="Matsumoto Y."/>
            <person name="Nakamura S."/>
            <person name="Motooka D."/>
            <person name="Fukuoka S."/>
            <person name="Nishikawa H."/>
            <person name="Benno Y."/>
        </authorList>
    </citation>
    <scope>NUCLEOTIDE SEQUENCE</scope>
    <source>
        <strain evidence="4">MM35</strain>
    </source>
</reference>
<evidence type="ECO:0000313" key="4">
    <source>
        <dbReference type="EMBL" id="BCK78792.1"/>
    </source>
</evidence>
<proteinExistence type="predicted"/>
<dbReference type="EMBL" id="AP023415">
    <property type="protein sequence ID" value="BCK78792.1"/>
    <property type="molecule type" value="Genomic_DNA"/>
</dbReference>
<organism evidence="4 5">
    <name type="scientific">Vescimonas fastidiosa</name>
    <dbReference type="NCBI Taxonomy" id="2714353"/>
    <lineage>
        <taxon>Bacteria</taxon>
        <taxon>Bacillati</taxon>
        <taxon>Bacillota</taxon>
        <taxon>Clostridia</taxon>
        <taxon>Eubacteriales</taxon>
        <taxon>Oscillospiraceae</taxon>
        <taxon>Vescimonas</taxon>
    </lineage>
</organism>
<feature type="domain" description="ABC transporter substrate-binding protein PnrA-like" evidence="3">
    <location>
        <begin position="46"/>
        <end position="329"/>
    </location>
</feature>
<dbReference type="Pfam" id="PF02608">
    <property type="entry name" value="Bmp"/>
    <property type="match status" value="1"/>
</dbReference>
<dbReference type="KEGG" id="vfa:MM35RIKEN_09840"/>
<name>A0A810PXJ6_9FIRM</name>
<dbReference type="RefSeq" id="WP_212819792.1">
    <property type="nucleotide sequence ID" value="NZ_AP023415.1"/>
</dbReference>
<dbReference type="CDD" id="cd19963">
    <property type="entry name" value="PBP1_BMP-like"/>
    <property type="match status" value="1"/>
</dbReference>
<dbReference type="PROSITE" id="PS51257">
    <property type="entry name" value="PROKAR_LIPOPROTEIN"/>
    <property type="match status" value="1"/>
</dbReference>
<evidence type="ECO:0000313" key="5">
    <source>
        <dbReference type="Proteomes" id="UP000681343"/>
    </source>
</evidence>
<dbReference type="GO" id="GO:0005886">
    <property type="term" value="C:plasma membrane"/>
    <property type="evidence" value="ECO:0007669"/>
    <property type="project" value="InterPro"/>
</dbReference>
<dbReference type="InterPro" id="IPR052910">
    <property type="entry name" value="ABC-Purine-Binding"/>
</dbReference>
<feature type="chain" id="PRO_5038635067" description="ABC transporter substrate-binding protein PnrA-like domain-containing protein" evidence="2">
    <location>
        <begin position="20"/>
        <end position="417"/>
    </location>
</feature>
<feature type="signal peptide" evidence="2">
    <location>
        <begin position="1"/>
        <end position="19"/>
    </location>
</feature>
<dbReference type="PANTHER" id="PTHR43208">
    <property type="entry name" value="ABC TRANSPORTER SUBSTRATE-BINDING PROTEIN"/>
    <property type="match status" value="1"/>
</dbReference>